<keyword evidence="3" id="KW-1185">Reference proteome</keyword>
<feature type="chain" id="PRO_5015158192" evidence="1">
    <location>
        <begin position="20"/>
        <end position="430"/>
    </location>
</feature>
<accession>A0A2P8HHE0</accession>
<name>A0A2P8HHE0_CHINA</name>
<feature type="signal peptide" evidence="1">
    <location>
        <begin position="1"/>
        <end position="19"/>
    </location>
</feature>
<reference evidence="2 3" key="1">
    <citation type="submission" date="2018-03" db="EMBL/GenBank/DDBJ databases">
        <title>Genomic Encyclopedia of Archaeal and Bacterial Type Strains, Phase II (KMG-II): from individual species to whole genera.</title>
        <authorList>
            <person name="Goeker M."/>
        </authorList>
    </citation>
    <scope>NUCLEOTIDE SEQUENCE [LARGE SCALE GENOMIC DNA]</scope>
    <source>
        <strain evidence="2 3">DSM 24859</strain>
    </source>
</reference>
<evidence type="ECO:0000313" key="3">
    <source>
        <dbReference type="Proteomes" id="UP000240971"/>
    </source>
</evidence>
<evidence type="ECO:0000256" key="1">
    <source>
        <dbReference type="SAM" id="SignalP"/>
    </source>
</evidence>
<proteinExistence type="predicted"/>
<organism evidence="2 3">
    <name type="scientific">Chitinophaga niastensis</name>
    <dbReference type="NCBI Taxonomy" id="536980"/>
    <lineage>
        <taxon>Bacteria</taxon>
        <taxon>Pseudomonadati</taxon>
        <taxon>Bacteroidota</taxon>
        <taxon>Chitinophagia</taxon>
        <taxon>Chitinophagales</taxon>
        <taxon>Chitinophagaceae</taxon>
        <taxon>Chitinophaga</taxon>
    </lineage>
</organism>
<gene>
    <name evidence="2" type="ORF">CLV51_104361</name>
</gene>
<dbReference type="AlphaFoldDB" id="A0A2P8HHE0"/>
<dbReference type="Proteomes" id="UP000240971">
    <property type="component" value="Unassembled WGS sequence"/>
</dbReference>
<comment type="caution">
    <text evidence="2">The sequence shown here is derived from an EMBL/GenBank/DDBJ whole genome shotgun (WGS) entry which is preliminary data.</text>
</comment>
<keyword evidence="1" id="KW-0732">Signal</keyword>
<sequence>MKKLLLVSFSLLSVHFTNAQTPAFCDSVYQWFNEIKQATSESQQLWRHNLYGPMLLVNPDTRQVFANEQDSAGLLKKTGSIYIGMLPSEKNIANTAIDWSGKKWAMIILPLPPDFHERINLMAHELFHRAQTSLQFDLREVANNHLDEMNGRIYLQLELAALMKALESSLAGRKQHIKAALIFRAYRYSLYPGADSTENEVEINEGLAEYTGLITSMRNRQETLVHFQQEAAILLQTASFVRSFALYTIPLYGYLLHDSLALWNQDITSHTSLNAYFKKAFNISLPGNLKAQTAILAQQYNGQTIIVAETAREAKKQQELAAYKQLFIQQPHLDIALEKMNCSFNPGKIIPLEDIGAVYLTMRVTDNWGVLTVEKGALMHNSWKKITLSTPLATQGNTIEGDGWKLLLKEGYTVKKDAAGGNYMLVKQAD</sequence>
<protein>
    <submittedName>
        <fullName evidence="2">Uncharacterized protein</fullName>
    </submittedName>
</protein>
<dbReference type="OrthoDB" id="1299654at2"/>
<dbReference type="RefSeq" id="WP_106529972.1">
    <property type="nucleotide sequence ID" value="NZ_PYAW01000004.1"/>
</dbReference>
<dbReference type="EMBL" id="PYAW01000004">
    <property type="protein sequence ID" value="PSL45654.1"/>
    <property type="molecule type" value="Genomic_DNA"/>
</dbReference>
<evidence type="ECO:0000313" key="2">
    <source>
        <dbReference type="EMBL" id="PSL45654.1"/>
    </source>
</evidence>